<dbReference type="GO" id="GO:0016853">
    <property type="term" value="F:isomerase activity"/>
    <property type="evidence" value="ECO:0007669"/>
    <property type="project" value="InterPro"/>
</dbReference>
<dbReference type="Proteomes" id="UP000515291">
    <property type="component" value="Chromosome"/>
</dbReference>
<reference evidence="2" key="1">
    <citation type="journal article" date="2020" name="Mol. Plant Microbe">
        <title>Rhizobial microsymbionts of the narrowly endemic Oxytropis species growing in Kamchatka are characterized by significant genetic diversity and possess a set of genes that are associated with T3SS and T6SS secretion systems and can affect the development of symbiosis.</title>
        <authorList>
            <person name="Safronova V."/>
            <person name="Guro P."/>
            <person name="Sazanova A."/>
            <person name="Kuznetsova I."/>
            <person name="Belimov A."/>
            <person name="Yakubov V."/>
            <person name="Chirak E."/>
            <person name="Afonin A."/>
            <person name="Gogolev Y."/>
            <person name="Andronov E."/>
            <person name="Tikhonovich I."/>
        </authorList>
    </citation>
    <scope>NUCLEOTIDE SEQUENCE [LARGE SCALE GENOMIC DNA]</scope>
    <source>
        <strain evidence="2">581</strain>
    </source>
</reference>
<dbReference type="KEGG" id="trb:HB776_17810"/>
<dbReference type="InterPro" id="IPR011013">
    <property type="entry name" value="Gal_mutarotase_sf_dom"/>
</dbReference>
<gene>
    <name evidence="1" type="ORF">HB776_17810</name>
</gene>
<dbReference type="GO" id="GO:0005975">
    <property type="term" value="P:carbohydrate metabolic process"/>
    <property type="evidence" value="ECO:0007669"/>
    <property type="project" value="InterPro"/>
</dbReference>
<proteinExistence type="predicted"/>
<accession>A0A7G6U1I2</accession>
<dbReference type="EMBL" id="CP050292">
    <property type="protein sequence ID" value="QND72864.1"/>
    <property type="molecule type" value="Genomic_DNA"/>
</dbReference>
<dbReference type="InterPro" id="IPR014718">
    <property type="entry name" value="GH-type_carb-bd"/>
</dbReference>
<dbReference type="AlphaFoldDB" id="A0A7G6U1I2"/>
<name>A0A7G6U1I2_9BRAD</name>
<dbReference type="RefSeq" id="WP_184511761.1">
    <property type="nucleotide sequence ID" value="NZ_CP050292.1"/>
</dbReference>
<protein>
    <submittedName>
        <fullName evidence="1">Aldose 1-epimerase</fullName>
    </submittedName>
</protein>
<dbReference type="Pfam" id="PF01263">
    <property type="entry name" value="Aldose_epim"/>
    <property type="match status" value="1"/>
</dbReference>
<sequence length="286" mass="32281">MQTLKDREGYSIASRDLSAVLSPEMGGRLLQLKYRDSVDIVVPMAPHRFNVLHWPRAGAYPLIPYHNRLANASISIAKQDLLLLPHPAAKPHSLHGPSHTRPWRAVSHAPNRFIMEIDYDADPHWPWRFSAQQDFYLQDNSLTVRISLTNLGSRPMPAGFGWHPYFASTEQPETDAMIHWPHREDYLPSGERAIVMDRKSLEQQDTSYLGEWNSATIRLKGARVVMFAPSPFDFLVVHRGDAFHVCIEPVTHVANAWNLDMGAASVGARVLQPGEVLEGRIELTVS</sequence>
<organism evidence="1 2">
    <name type="scientific">Tardiphaga robiniae</name>
    <dbReference type="NCBI Taxonomy" id="943830"/>
    <lineage>
        <taxon>Bacteria</taxon>
        <taxon>Pseudomonadati</taxon>
        <taxon>Pseudomonadota</taxon>
        <taxon>Alphaproteobacteria</taxon>
        <taxon>Hyphomicrobiales</taxon>
        <taxon>Nitrobacteraceae</taxon>
        <taxon>Tardiphaga</taxon>
    </lineage>
</organism>
<dbReference type="GO" id="GO:0030246">
    <property type="term" value="F:carbohydrate binding"/>
    <property type="evidence" value="ECO:0007669"/>
    <property type="project" value="InterPro"/>
</dbReference>
<dbReference type="InterPro" id="IPR008183">
    <property type="entry name" value="Aldose_1/G6P_1-epimerase"/>
</dbReference>
<evidence type="ECO:0000313" key="2">
    <source>
        <dbReference type="Proteomes" id="UP000515291"/>
    </source>
</evidence>
<dbReference type="SUPFAM" id="SSF74650">
    <property type="entry name" value="Galactose mutarotase-like"/>
    <property type="match status" value="1"/>
</dbReference>
<evidence type="ECO:0000313" key="1">
    <source>
        <dbReference type="EMBL" id="QND72864.1"/>
    </source>
</evidence>
<dbReference type="Gene3D" id="2.70.98.10">
    <property type="match status" value="1"/>
</dbReference>